<dbReference type="Proteomes" id="UP000240530">
    <property type="component" value="Unassembled WGS sequence"/>
</dbReference>
<dbReference type="InterPro" id="IPR014718">
    <property type="entry name" value="GH-type_carb-bd"/>
</dbReference>
<sequence>MFTLPLYKEQFSKTKTRIAQSEHFDIHTFIYNSGVHAVEIQNSKGRLVILPFMGQMIWDAEFLGTDLCMKNMFSEPKPAKIIVETYGCFAFHAGMLRMGCPTPQDDHVLHGEMPCAAMDSAWLEISEEMVVVKGSYEYVMGFGDHYLAIPSVTLTKDASVFDIQMVVKNLATVAMPLQYMCHINAAYIENAQMSQNIPDNAFILRESIPAHVQPNEQWLAYNEQLKVSPPIAVLDKPDMHDPEIVYLMDDIDQYTDRAVFKMACEDKCFITEFDTKDFNHATRWILCNGDQQVNAYALPATCRPEGFLAAKEKGTLQYLAPNETRTFTVRTGITQA</sequence>
<name>A0A2T3KVF3_PHOLD</name>
<evidence type="ECO:0000313" key="1">
    <source>
        <dbReference type="EMBL" id="PSV11027.1"/>
    </source>
</evidence>
<comment type="caution">
    <text evidence="1">The sequence shown here is derived from an EMBL/GenBank/DDBJ whole genome shotgun (WGS) entry which is preliminary data.</text>
</comment>
<gene>
    <name evidence="1" type="ORF">C0W93_09840</name>
</gene>
<dbReference type="Gene3D" id="2.70.98.10">
    <property type="match status" value="1"/>
</dbReference>
<accession>A0A2T3KVF3</accession>
<reference evidence="1 2" key="1">
    <citation type="submission" date="2018-03" db="EMBL/GenBank/DDBJ databases">
        <title>Whole genome sequencing of Histamine producing bacteria.</title>
        <authorList>
            <person name="Butler K."/>
        </authorList>
    </citation>
    <scope>NUCLEOTIDE SEQUENCE [LARGE SCALE GENOMIC DNA]</scope>
    <source>
        <strain evidence="1 2">Res.4.1</strain>
    </source>
</reference>
<dbReference type="GO" id="GO:0030246">
    <property type="term" value="F:carbohydrate binding"/>
    <property type="evidence" value="ECO:0007669"/>
    <property type="project" value="InterPro"/>
</dbReference>
<proteinExistence type="predicted"/>
<dbReference type="AlphaFoldDB" id="A0A2T3KVF3"/>
<dbReference type="CDD" id="cd09269">
    <property type="entry name" value="deoxyribose_mutarotase"/>
    <property type="match status" value="1"/>
</dbReference>
<dbReference type="EMBL" id="PYNS01000008">
    <property type="protein sequence ID" value="PSV11027.1"/>
    <property type="molecule type" value="Genomic_DNA"/>
</dbReference>
<organism evidence="1 2">
    <name type="scientific">Photobacterium leiognathi subsp. mandapamensis</name>
    <name type="common">Photobacterium mandapamensis</name>
    <dbReference type="NCBI Taxonomy" id="48408"/>
    <lineage>
        <taxon>Bacteria</taxon>
        <taxon>Pseudomonadati</taxon>
        <taxon>Pseudomonadota</taxon>
        <taxon>Gammaproteobacteria</taxon>
        <taxon>Vibrionales</taxon>
        <taxon>Vibrionaceae</taxon>
        <taxon>Photobacterium</taxon>
    </lineage>
</organism>
<dbReference type="RefSeq" id="WP_107184930.1">
    <property type="nucleotide sequence ID" value="NZ_CP131574.1"/>
</dbReference>
<evidence type="ECO:0000313" key="2">
    <source>
        <dbReference type="Proteomes" id="UP000240530"/>
    </source>
</evidence>
<protein>
    <submittedName>
        <fullName evidence="1">DUF4432 domain-containing protein</fullName>
    </submittedName>
</protein>